<dbReference type="AlphaFoldDB" id="A0A9Q3FB80"/>
<evidence type="ECO:0000313" key="2">
    <source>
        <dbReference type="Proteomes" id="UP000765509"/>
    </source>
</evidence>
<dbReference type="Proteomes" id="UP000765509">
    <property type="component" value="Unassembled WGS sequence"/>
</dbReference>
<name>A0A9Q3FB80_9BASI</name>
<comment type="caution">
    <text evidence="1">The sequence shown here is derived from an EMBL/GenBank/DDBJ whole genome shotgun (WGS) entry which is preliminary data.</text>
</comment>
<evidence type="ECO:0000313" key="1">
    <source>
        <dbReference type="EMBL" id="MBW0534892.1"/>
    </source>
</evidence>
<keyword evidence="2" id="KW-1185">Reference proteome</keyword>
<organism evidence="1 2">
    <name type="scientific">Austropuccinia psidii MF-1</name>
    <dbReference type="NCBI Taxonomy" id="1389203"/>
    <lineage>
        <taxon>Eukaryota</taxon>
        <taxon>Fungi</taxon>
        <taxon>Dikarya</taxon>
        <taxon>Basidiomycota</taxon>
        <taxon>Pucciniomycotina</taxon>
        <taxon>Pucciniomycetes</taxon>
        <taxon>Pucciniales</taxon>
        <taxon>Sphaerophragmiaceae</taxon>
        <taxon>Austropuccinia</taxon>
    </lineage>
</organism>
<accession>A0A9Q3FB80</accession>
<gene>
    <name evidence="1" type="ORF">O181_074607</name>
</gene>
<reference evidence="1" key="1">
    <citation type="submission" date="2021-03" db="EMBL/GenBank/DDBJ databases">
        <title>Draft genome sequence of rust myrtle Austropuccinia psidii MF-1, a brazilian biotype.</title>
        <authorList>
            <person name="Quecine M.C."/>
            <person name="Pachon D.M.R."/>
            <person name="Bonatelli M.L."/>
            <person name="Correr F.H."/>
            <person name="Franceschini L.M."/>
            <person name="Leite T.F."/>
            <person name="Margarido G.R.A."/>
            <person name="Almeida C.A."/>
            <person name="Ferrarezi J.A."/>
            <person name="Labate C.A."/>
        </authorList>
    </citation>
    <scope>NUCLEOTIDE SEQUENCE</scope>
    <source>
        <strain evidence="1">MF-1</strain>
    </source>
</reference>
<protein>
    <submittedName>
        <fullName evidence="1">Uncharacterized protein</fullName>
    </submittedName>
</protein>
<dbReference type="EMBL" id="AVOT02039783">
    <property type="protein sequence ID" value="MBW0534892.1"/>
    <property type="molecule type" value="Genomic_DNA"/>
</dbReference>
<proteinExistence type="predicted"/>
<sequence>MVIFVHEMTSSPPPDHLTPLPFLLLHMDWLLHHPLMFSASRQDMLPLSSLHLILSATYHSYAPAAPSRYDSNAANHPYAAAPQPHLLRSLPCSCSCHSSNSASPYLPSPILTLLHPHCLPCLCSSGLLAYNAITEIC</sequence>